<accession>A0A5N6RIV0</accession>
<dbReference type="PANTHER" id="PTHR10891">
    <property type="entry name" value="EF-HAND CALCIUM-BINDING DOMAIN CONTAINING PROTEIN"/>
    <property type="match status" value="1"/>
</dbReference>
<dbReference type="OrthoDB" id="26525at2759"/>
<dbReference type="SMART" id="SM00054">
    <property type="entry name" value="EFh"/>
    <property type="match status" value="3"/>
</dbReference>
<evidence type="ECO:0000313" key="6">
    <source>
        <dbReference type="Proteomes" id="UP000327013"/>
    </source>
</evidence>
<dbReference type="PROSITE" id="PS50222">
    <property type="entry name" value="EF_HAND_2"/>
    <property type="match status" value="3"/>
</dbReference>
<dbReference type="PROSITE" id="PS00018">
    <property type="entry name" value="EF_HAND_1"/>
    <property type="match status" value="3"/>
</dbReference>
<dbReference type="AlphaFoldDB" id="A0A5N6RIV0"/>
<feature type="domain" description="EF-hand" evidence="4">
    <location>
        <begin position="38"/>
        <end position="73"/>
    </location>
</feature>
<feature type="domain" description="EF-hand" evidence="4">
    <location>
        <begin position="170"/>
        <end position="205"/>
    </location>
</feature>
<dbReference type="Gene3D" id="1.10.238.10">
    <property type="entry name" value="EF-hand"/>
    <property type="match status" value="3"/>
</dbReference>
<evidence type="ECO:0000256" key="1">
    <source>
        <dbReference type="ARBA" id="ARBA00022723"/>
    </source>
</evidence>
<evidence type="ECO:0000259" key="4">
    <source>
        <dbReference type="PROSITE" id="PS50222"/>
    </source>
</evidence>
<dbReference type="EMBL" id="CM017327">
    <property type="protein sequence ID" value="KAE8098973.1"/>
    <property type="molecule type" value="Genomic_DNA"/>
</dbReference>
<dbReference type="InterPro" id="IPR011992">
    <property type="entry name" value="EF-hand-dom_pair"/>
</dbReference>
<reference evidence="5 6" key="1">
    <citation type="submission" date="2019-06" db="EMBL/GenBank/DDBJ databases">
        <title>A chromosomal-level reference genome of Carpinus fangiana (Coryloideae, Betulaceae).</title>
        <authorList>
            <person name="Yang X."/>
            <person name="Wang Z."/>
            <person name="Zhang L."/>
            <person name="Hao G."/>
            <person name="Liu J."/>
            <person name="Yang Y."/>
        </authorList>
    </citation>
    <scope>NUCLEOTIDE SEQUENCE [LARGE SCALE GENOMIC DNA]</scope>
    <source>
        <strain evidence="5">Cfa_2016G</strain>
        <tissue evidence="5">Leaf</tissue>
    </source>
</reference>
<protein>
    <recommendedName>
        <fullName evidence="4">EF-hand domain-containing protein</fullName>
    </recommendedName>
</protein>
<dbReference type="Proteomes" id="UP000327013">
    <property type="component" value="Chromosome 7"/>
</dbReference>
<dbReference type="Pfam" id="PF13405">
    <property type="entry name" value="EF-hand_6"/>
    <property type="match status" value="1"/>
</dbReference>
<dbReference type="CDD" id="cd00051">
    <property type="entry name" value="EFh"/>
    <property type="match status" value="1"/>
</dbReference>
<evidence type="ECO:0000256" key="3">
    <source>
        <dbReference type="ARBA" id="ARBA00022837"/>
    </source>
</evidence>
<dbReference type="InterPro" id="IPR018247">
    <property type="entry name" value="EF_Hand_1_Ca_BS"/>
</dbReference>
<dbReference type="InterPro" id="IPR039647">
    <property type="entry name" value="EF_hand_pair_protein_CML-like"/>
</dbReference>
<keyword evidence="1" id="KW-0479">Metal-binding</keyword>
<sequence length="207" mass="23274">MPCSTAEAMEKTGPVATTPCRRSLCKKASSFRLRSESLNTLRLRRIFDLFDKNSDGVITVDELNRALSLLGLETDVADLDATVKSFIREGNVGLQFEDFISLHQSLNDTYFGYGDDGDQACNEEETESKLSQEESDLSEAFKVFDEDGDGYISAKELQVVLGKLGFSEGKEIDRVEKMIISVDRNRDGRVDFFEFKDMMRSVMVRSS</sequence>
<gene>
    <name evidence="5" type="ORF">FH972_016992</name>
</gene>
<dbReference type="SUPFAM" id="SSF47473">
    <property type="entry name" value="EF-hand"/>
    <property type="match status" value="1"/>
</dbReference>
<keyword evidence="3" id="KW-0106">Calcium</keyword>
<dbReference type="InterPro" id="IPR002048">
    <property type="entry name" value="EF_hand_dom"/>
</dbReference>
<keyword evidence="2" id="KW-0677">Repeat</keyword>
<dbReference type="Pfam" id="PF13499">
    <property type="entry name" value="EF-hand_7"/>
    <property type="match status" value="1"/>
</dbReference>
<evidence type="ECO:0000256" key="2">
    <source>
        <dbReference type="ARBA" id="ARBA00022737"/>
    </source>
</evidence>
<organism evidence="5 6">
    <name type="scientific">Carpinus fangiana</name>
    <dbReference type="NCBI Taxonomy" id="176857"/>
    <lineage>
        <taxon>Eukaryota</taxon>
        <taxon>Viridiplantae</taxon>
        <taxon>Streptophyta</taxon>
        <taxon>Embryophyta</taxon>
        <taxon>Tracheophyta</taxon>
        <taxon>Spermatophyta</taxon>
        <taxon>Magnoliopsida</taxon>
        <taxon>eudicotyledons</taxon>
        <taxon>Gunneridae</taxon>
        <taxon>Pentapetalae</taxon>
        <taxon>rosids</taxon>
        <taxon>fabids</taxon>
        <taxon>Fagales</taxon>
        <taxon>Betulaceae</taxon>
        <taxon>Carpinus</taxon>
    </lineage>
</organism>
<dbReference type="GO" id="GO:0005509">
    <property type="term" value="F:calcium ion binding"/>
    <property type="evidence" value="ECO:0007669"/>
    <property type="project" value="InterPro"/>
</dbReference>
<name>A0A5N6RIV0_9ROSI</name>
<evidence type="ECO:0000313" key="5">
    <source>
        <dbReference type="EMBL" id="KAE8098973.1"/>
    </source>
</evidence>
<dbReference type="FunFam" id="1.10.238.10:FF:000001">
    <property type="entry name" value="Calmodulin 1"/>
    <property type="match status" value="1"/>
</dbReference>
<feature type="domain" description="EF-hand" evidence="4">
    <location>
        <begin position="132"/>
        <end position="167"/>
    </location>
</feature>
<keyword evidence="6" id="KW-1185">Reference proteome</keyword>
<proteinExistence type="predicted"/>